<dbReference type="Gene3D" id="3.40.960.10">
    <property type="entry name" value="VSR Endonuclease"/>
    <property type="match status" value="1"/>
</dbReference>
<dbReference type="NCBIfam" id="TIGR00632">
    <property type="entry name" value="vsr"/>
    <property type="match status" value="1"/>
</dbReference>
<evidence type="ECO:0000313" key="7">
    <source>
        <dbReference type="EMBL" id="NGO62444.1"/>
    </source>
</evidence>
<keyword evidence="8" id="KW-1185">Reference proteome</keyword>
<dbReference type="Pfam" id="PF03852">
    <property type="entry name" value="Vsr"/>
    <property type="match status" value="1"/>
</dbReference>
<protein>
    <recommendedName>
        <fullName evidence="6">Very short patch repair endonuclease</fullName>
        <ecNumber evidence="6">3.1.-.-</ecNumber>
    </recommendedName>
</protein>
<keyword evidence="4 6" id="KW-0378">Hydrolase</keyword>
<reference evidence="7 8" key="1">
    <citation type="submission" date="2020-02" db="EMBL/GenBank/DDBJ databases">
        <title>Genome sequence of the type strain CCBAU10050 of Rhizobium daejeonense.</title>
        <authorList>
            <person name="Gao J."/>
            <person name="Sun J."/>
        </authorList>
    </citation>
    <scope>NUCLEOTIDE SEQUENCE [LARGE SCALE GENOMIC DNA]</scope>
    <source>
        <strain evidence="7 8">CCBAU10050</strain>
    </source>
</reference>
<dbReference type="GO" id="GO:0004519">
    <property type="term" value="F:endonuclease activity"/>
    <property type="evidence" value="ECO:0007669"/>
    <property type="project" value="UniProtKB-KW"/>
</dbReference>
<keyword evidence="5 6" id="KW-0234">DNA repair</keyword>
<proteinExistence type="inferred from homology"/>
<dbReference type="GO" id="GO:0006298">
    <property type="term" value="P:mismatch repair"/>
    <property type="evidence" value="ECO:0007669"/>
    <property type="project" value="UniProtKB-UniRule"/>
</dbReference>
<dbReference type="InterPro" id="IPR004603">
    <property type="entry name" value="DNA_mismatch_endonuc_vsr"/>
</dbReference>
<comment type="function">
    <text evidence="6">May nick specific sequences that contain T:G mispairs resulting from m5C-deamination.</text>
</comment>
<dbReference type="RefSeq" id="WP_163900436.1">
    <property type="nucleotide sequence ID" value="NZ_JAAKZH010000001.1"/>
</dbReference>
<evidence type="ECO:0000256" key="6">
    <source>
        <dbReference type="PIRNR" id="PIRNR018267"/>
    </source>
</evidence>
<comment type="caution">
    <text evidence="7">The sequence shown here is derived from an EMBL/GenBank/DDBJ whole genome shotgun (WGS) entry which is preliminary data.</text>
</comment>
<keyword evidence="2 6" id="KW-0255">Endonuclease</keyword>
<evidence type="ECO:0000256" key="5">
    <source>
        <dbReference type="ARBA" id="ARBA00023204"/>
    </source>
</evidence>
<evidence type="ECO:0000256" key="1">
    <source>
        <dbReference type="ARBA" id="ARBA00022722"/>
    </source>
</evidence>
<dbReference type="GO" id="GO:0016787">
    <property type="term" value="F:hydrolase activity"/>
    <property type="evidence" value="ECO:0007669"/>
    <property type="project" value="UniProtKB-KW"/>
</dbReference>
<dbReference type="AlphaFoldDB" id="A0A6M1RLL7"/>
<comment type="similarity">
    <text evidence="6">Belongs to the vsr family.</text>
</comment>
<dbReference type="EMBL" id="JAAKZH010000001">
    <property type="protein sequence ID" value="NGO62444.1"/>
    <property type="molecule type" value="Genomic_DNA"/>
</dbReference>
<gene>
    <name evidence="7" type="primary">vsr</name>
    <name evidence="7" type="ORF">G6N76_02065</name>
</gene>
<dbReference type="PIRSF" id="PIRSF018267">
    <property type="entry name" value="VSR_endonuc"/>
    <property type="match status" value="1"/>
</dbReference>
<evidence type="ECO:0000256" key="3">
    <source>
        <dbReference type="ARBA" id="ARBA00022763"/>
    </source>
</evidence>
<keyword evidence="3 6" id="KW-0227">DNA damage</keyword>
<dbReference type="SUPFAM" id="SSF52980">
    <property type="entry name" value="Restriction endonuclease-like"/>
    <property type="match status" value="1"/>
</dbReference>
<keyword evidence="1 6" id="KW-0540">Nuclease</keyword>
<dbReference type="Proteomes" id="UP000477849">
    <property type="component" value="Unassembled WGS sequence"/>
</dbReference>
<organism evidence="7 8">
    <name type="scientific">Rhizobium daejeonense</name>
    <dbReference type="NCBI Taxonomy" id="240521"/>
    <lineage>
        <taxon>Bacteria</taxon>
        <taxon>Pseudomonadati</taxon>
        <taxon>Pseudomonadota</taxon>
        <taxon>Alphaproteobacteria</taxon>
        <taxon>Hyphomicrobiales</taxon>
        <taxon>Rhizobiaceae</taxon>
        <taxon>Rhizobium/Agrobacterium group</taxon>
        <taxon>Rhizobium</taxon>
    </lineage>
</organism>
<dbReference type="InterPro" id="IPR011335">
    <property type="entry name" value="Restrct_endonuc-II-like"/>
</dbReference>
<dbReference type="EC" id="3.1.-.-" evidence="6"/>
<dbReference type="CDD" id="cd00221">
    <property type="entry name" value="Vsr"/>
    <property type="match status" value="1"/>
</dbReference>
<evidence type="ECO:0000256" key="4">
    <source>
        <dbReference type="ARBA" id="ARBA00022801"/>
    </source>
</evidence>
<evidence type="ECO:0000256" key="2">
    <source>
        <dbReference type="ARBA" id="ARBA00022759"/>
    </source>
</evidence>
<name>A0A6M1RLL7_9HYPH</name>
<sequence length="147" mass="16877">MMDIVDRQTRSRMMAGIRGKDTKPELALRRALHARGFRYRLHAKHVPGRPDLVFPKHHAVVFVHGCFWHRHNGCRYTSTPSTRPEFWQAKFEANVARDATVRAALLESGWRVATVWECALRKPDKVTVSAELLSAWLMSNETTIEIG</sequence>
<accession>A0A6M1RLL7</accession>
<evidence type="ECO:0000313" key="8">
    <source>
        <dbReference type="Proteomes" id="UP000477849"/>
    </source>
</evidence>